<feature type="compositionally biased region" description="Gly residues" evidence="13">
    <location>
        <begin position="640"/>
        <end position="651"/>
    </location>
</feature>
<feature type="compositionally biased region" description="Low complexity" evidence="13">
    <location>
        <begin position="578"/>
        <end position="597"/>
    </location>
</feature>
<evidence type="ECO:0000256" key="12">
    <source>
        <dbReference type="PROSITE-ProRule" id="PRU00192"/>
    </source>
</evidence>
<dbReference type="SUPFAM" id="SSF50044">
    <property type="entry name" value="SH3-domain"/>
    <property type="match status" value="1"/>
</dbReference>
<keyword evidence="7 12" id="KW-0728">SH3 domain</keyword>
<evidence type="ECO:0000256" key="11">
    <source>
        <dbReference type="ARBA" id="ARBA00023136"/>
    </source>
</evidence>
<sequence>MFRAQQNAFDDVVVKATDENLTSENWGLILDVCDKVQSSETGAKEAVQALIKRLAHRNANVQLYTLELANALSQNCGIELHKELASRSFTDALLRLAADRNTHQQVKAKILERMGEWTDMFASNPDLGIMEGAYLKLKNQNPNLRPPSKPMKAQITDVDRQKEEEELQMALKMSIQESKGASPSAAKANAPQESASGAQSAQPAQPVPSGTTAATVSRVRALFDFQPSEPGELQFRKGDIIAVLESVYKDWWKGSLRGQTGIFPLNYVEKLQDPTREELEREAHMESEVFAQIRNVEKLLALLSTSSQTGGGDVRDNEEITELYHSTLAIRPKLIELIGKYSQKKDDFTQLNEKFIKARRDYESLLEASMSQPQQPAYGRPAYGYNAPPPATYGGYPPSSPPPQQEPNRYNYGGAPPSGPQEPPSQYPPAGTNPAFFMVPPGQQPQQRPQQQTPKPTQPADPYAVPTGRVPSARPQSFAPQELATGHYDSPIDNRHSYPPPNQGQGVPSAPQAYDLPPPSQTQSQAPAPYTQSGAPQGPPPGIVNPYDRISSPYSQPPPQSQSQHDLNAQSDPYSQTQVPPHAQAQAQAAPGYGYPPQSQPQPGHAPPAPPSTSSPGPGAAGGYLAYRPGGAAAPSSAAVGGGGGDEGFYR</sequence>
<dbReference type="GO" id="GO:0033565">
    <property type="term" value="C:ESCRT-0 complex"/>
    <property type="evidence" value="ECO:0007669"/>
    <property type="project" value="TreeGrafter"/>
</dbReference>
<feature type="domain" description="SH3" evidence="14">
    <location>
        <begin position="214"/>
        <end position="273"/>
    </location>
</feature>
<evidence type="ECO:0000256" key="13">
    <source>
        <dbReference type="SAM" id="MobiDB-lite"/>
    </source>
</evidence>
<evidence type="ECO:0000259" key="14">
    <source>
        <dbReference type="PROSITE" id="PS50002"/>
    </source>
</evidence>
<gene>
    <name evidence="16" type="ORF">K491DRAFT_698467</name>
</gene>
<dbReference type="FunFam" id="2.30.30.40:FF:000072">
    <property type="entry name" value="Unconventional Myosin IB"/>
    <property type="match status" value="1"/>
</dbReference>
<feature type="compositionally biased region" description="Low complexity" evidence="13">
    <location>
        <begin position="614"/>
        <end position="639"/>
    </location>
</feature>
<dbReference type="CDD" id="cd11805">
    <property type="entry name" value="SH3_GRB2_like_C"/>
    <property type="match status" value="1"/>
</dbReference>
<evidence type="ECO:0000256" key="8">
    <source>
        <dbReference type="ARBA" id="ARBA00022448"/>
    </source>
</evidence>
<evidence type="ECO:0000256" key="9">
    <source>
        <dbReference type="ARBA" id="ARBA00022753"/>
    </source>
</evidence>
<feature type="compositionally biased region" description="Polar residues" evidence="13">
    <location>
        <begin position="565"/>
        <end position="577"/>
    </location>
</feature>
<dbReference type="Gene3D" id="1.20.5.1940">
    <property type="match status" value="1"/>
</dbReference>
<feature type="compositionally biased region" description="Pro residues" evidence="13">
    <location>
        <begin position="417"/>
        <end position="427"/>
    </location>
</feature>
<dbReference type="Gene3D" id="2.30.30.40">
    <property type="entry name" value="SH3 Domains"/>
    <property type="match status" value="1"/>
</dbReference>
<dbReference type="SUPFAM" id="SSF48464">
    <property type="entry name" value="ENTH/VHS domain"/>
    <property type="match status" value="1"/>
</dbReference>
<dbReference type="InterPro" id="IPR050670">
    <property type="entry name" value="STAM"/>
</dbReference>
<dbReference type="InterPro" id="IPR001452">
    <property type="entry name" value="SH3_domain"/>
</dbReference>
<dbReference type="Pfam" id="PF03127">
    <property type="entry name" value="GAT"/>
    <property type="match status" value="1"/>
</dbReference>
<dbReference type="GO" id="GO:0035091">
    <property type="term" value="F:phosphatidylinositol binding"/>
    <property type="evidence" value="ECO:0007669"/>
    <property type="project" value="InterPro"/>
</dbReference>
<comment type="similarity">
    <text evidence="3">Belongs to the STAM family.</text>
</comment>
<dbReference type="AlphaFoldDB" id="A0A6A6SN25"/>
<evidence type="ECO:0000256" key="5">
    <source>
        <dbReference type="ARBA" id="ARBA00017923"/>
    </source>
</evidence>
<feature type="compositionally biased region" description="Pro residues" evidence="13">
    <location>
        <begin position="598"/>
        <end position="613"/>
    </location>
</feature>
<dbReference type="OrthoDB" id="10255964at2759"/>
<dbReference type="PRINTS" id="PR01887">
    <property type="entry name" value="SPECTRNALPHA"/>
</dbReference>
<dbReference type="SMART" id="SM00288">
    <property type="entry name" value="VHS"/>
    <property type="match status" value="1"/>
</dbReference>
<dbReference type="Proteomes" id="UP000799324">
    <property type="component" value="Unassembled WGS sequence"/>
</dbReference>
<dbReference type="InterPro" id="IPR002014">
    <property type="entry name" value="VHS_dom"/>
</dbReference>
<dbReference type="GO" id="GO:0043130">
    <property type="term" value="F:ubiquitin binding"/>
    <property type="evidence" value="ECO:0007669"/>
    <property type="project" value="InterPro"/>
</dbReference>
<dbReference type="Pfam" id="PF00790">
    <property type="entry name" value="VHS"/>
    <property type="match status" value="1"/>
</dbReference>
<dbReference type="PANTHER" id="PTHR45929">
    <property type="entry name" value="JAK PATHWAY SIGNAL TRANSDUCTION ADAPTOR MOLECULE"/>
    <property type="match status" value="1"/>
</dbReference>
<reference evidence="16" key="1">
    <citation type="journal article" date="2020" name="Stud. Mycol.">
        <title>101 Dothideomycetes genomes: a test case for predicting lifestyles and emergence of pathogens.</title>
        <authorList>
            <person name="Haridas S."/>
            <person name="Albert R."/>
            <person name="Binder M."/>
            <person name="Bloem J."/>
            <person name="Labutti K."/>
            <person name="Salamov A."/>
            <person name="Andreopoulos B."/>
            <person name="Baker S."/>
            <person name="Barry K."/>
            <person name="Bills G."/>
            <person name="Bluhm B."/>
            <person name="Cannon C."/>
            <person name="Castanera R."/>
            <person name="Culley D."/>
            <person name="Daum C."/>
            <person name="Ezra D."/>
            <person name="Gonzalez J."/>
            <person name="Henrissat B."/>
            <person name="Kuo A."/>
            <person name="Liang C."/>
            <person name="Lipzen A."/>
            <person name="Lutzoni F."/>
            <person name="Magnuson J."/>
            <person name="Mondo S."/>
            <person name="Nolan M."/>
            <person name="Ohm R."/>
            <person name="Pangilinan J."/>
            <person name="Park H.-J."/>
            <person name="Ramirez L."/>
            <person name="Alfaro M."/>
            <person name="Sun H."/>
            <person name="Tritt A."/>
            <person name="Yoshinaga Y."/>
            <person name="Zwiers L.-H."/>
            <person name="Turgeon B."/>
            <person name="Goodwin S."/>
            <person name="Spatafora J."/>
            <person name="Crous P."/>
            <person name="Grigoriev I."/>
        </authorList>
    </citation>
    <scope>NUCLEOTIDE SEQUENCE</scope>
    <source>
        <strain evidence="16">CBS 122681</strain>
    </source>
</reference>
<dbReference type="EMBL" id="MU004511">
    <property type="protein sequence ID" value="KAF2649010.1"/>
    <property type="molecule type" value="Genomic_DNA"/>
</dbReference>
<evidence type="ECO:0000256" key="2">
    <source>
        <dbReference type="ARBA" id="ARBA00004125"/>
    </source>
</evidence>
<feature type="region of interest" description="Disordered" evidence="13">
    <location>
        <begin position="176"/>
        <end position="213"/>
    </location>
</feature>
<feature type="domain" description="VHS" evidence="15">
    <location>
        <begin position="16"/>
        <end position="145"/>
    </location>
</feature>
<feature type="region of interest" description="Disordered" evidence="13">
    <location>
        <begin position="369"/>
        <end position="651"/>
    </location>
</feature>
<feature type="compositionally biased region" description="Low complexity" evidence="13">
    <location>
        <begin position="376"/>
        <end position="397"/>
    </location>
</feature>
<keyword evidence="11" id="KW-0472">Membrane</keyword>
<organism evidence="16 17">
    <name type="scientific">Lophiostoma macrostomum CBS 122681</name>
    <dbReference type="NCBI Taxonomy" id="1314788"/>
    <lineage>
        <taxon>Eukaryota</taxon>
        <taxon>Fungi</taxon>
        <taxon>Dikarya</taxon>
        <taxon>Ascomycota</taxon>
        <taxon>Pezizomycotina</taxon>
        <taxon>Dothideomycetes</taxon>
        <taxon>Pleosporomycetidae</taxon>
        <taxon>Pleosporales</taxon>
        <taxon>Lophiostomataceae</taxon>
        <taxon>Lophiostoma</taxon>
    </lineage>
</organism>
<dbReference type="SMART" id="SM00326">
    <property type="entry name" value="SH3"/>
    <property type="match status" value="1"/>
</dbReference>
<evidence type="ECO:0000256" key="7">
    <source>
        <dbReference type="ARBA" id="ARBA00022443"/>
    </source>
</evidence>
<keyword evidence="9" id="KW-0967">Endosome</keyword>
<feature type="region of interest" description="Disordered" evidence="13">
    <location>
        <begin position="140"/>
        <end position="164"/>
    </location>
</feature>
<dbReference type="PROSITE" id="PS50002">
    <property type="entry name" value="SH3"/>
    <property type="match status" value="1"/>
</dbReference>
<dbReference type="CDD" id="cd21386">
    <property type="entry name" value="GAT_Hse1"/>
    <property type="match status" value="1"/>
</dbReference>
<evidence type="ECO:0000256" key="6">
    <source>
        <dbReference type="ARBA" id="ARBA00018978"/>
    </source>
</evidence>
<comment type="subunit">
    <text evidence="4">Component of the ESCRT-0 complex composed of HSE1 and VPS27.</text>
</comment>
<evidence type="ECO:0000256" key="1">
    <source>
        <dbReference type="ARBA" id="ARBA00002654"/>
    </source>
</evidence>
<dbReference type="Pfam" id="PF00018">
    <property type="entry name" value="SH3_1"/>
    <property type="match status" value="1"/>
</dbReference>
<dbReference type="GO" id="GO:0010008">
    <property type="term" value="C:endosome membrane"/>
    <property type="evidence" value="ECO:0007669"/>
    <property type="project" value="UniProtKB-SubCell"/>
</dbReference>
<dbReference type="PROSITE" id="PS50179">
    <property type="entry name" value="VHS"/>
    <property type="match status" value="1"/>
</dbReference>
<dbReference type="CDD" id="cd16978">
    <property type="entry name" value="VHS_HSE1"/>
    <property type="match status" value="1"/>
</dbReference>
<dbReference type="PRINTS" id="PR00452">
    <property type="entry name" value="SH3DOMAIN"/>
</dbReference>
<evidence type="ECO:0000259" key="15">
    <source>
        <dbReference type="PROSITE" id="PS50179"/>
    </source>
</evidence>
<evidence type="ECO:0000256" key="3">
    <source>
        <dbReference type="ARBA" id="ARBA00009666"/>
    </source>
</evidence>
<dbReference type="Gene3D" id="1.25.40.90">
    <property type="match status" value="1"/>
</dbReference>
<evidence type="ECO:0000256" key="10">
    <source>
        <dbReference type="ARBA" id="ARBA00022927"/>
    </source>
</evidence>
<keyword evidence="17" id="KW-1185">Reference proteome</keyword>
<dbReference type="InterPro" id="IPR004152">
    <property type="entry name" value="GAT_dom"/>
</dbReference>
<comment type="subcellular location">
    <subcellularLocation>
        <location evidence="2">Endosome membrane</location>
        <topology evidence="2">Peripheral membrane protein</topology>
        <orientation evidence="2">Cytoplasmic side</orientation>
    </subcellularLocation>
</comment>
<evidence type="ECO:0000256" key="4">
    <source>
        <dbReference type="ARBA" id="ARBA00011446"/>
    </source>
</evidence>
<accession>A0A6A6SN25</accession>
<dbReference type="PANTHER" id="PTHR45929:SF3">
    <property type="entry name" value="JAK PATHWAY SIGNAL TRANSDUCTION ADAPTOR MOLECULE"/>
    <property type="match status" value="1"/>
</dbReference>
<keyword evidence="10" id="KW-0653">Protein transport</keyword>
<proteinExistence type="inferred from homology"/>
<keyword evidence="8" id="KW-0813">Transport</keyword>
<name>A0A6A6SN25_9PLEO</name>
<evidence type="ECO:0000313" key="17">
    <source>
        <dbReference type="Proteomes" id="UP000799324"/>
    </source>
</evidence>
<protein>
    <recommendedName>
        <fullName evidence="5">Class E vacuolar protein-sorting machinery protein HSE1</fullName>
    </recommendedName>
    <alternativeName>
        <fullName evidence="6">Class E vacuolar protein-sorting machinery protein hse1</fullName>
    </alternativeName>
</protein>
<dbReference type="InterPro" id="IPR036028">
    <property type="entry name" value="SH3-like_dom_sf"/>
</dbReference>
<comment type="function">
    <text evidence="1">Component of the ESCRT-0 complex which is the sorting receptor for ubiquitinated cargo proteins at the multivesicular body (MVB).</text>
</comment>
<evidence type="ECO:0000313" key="16">
    <source>
        <dbReference type="EMBL" id="KAF2649010.1"/>
    </source>
</evidence>
<feature type="compositionally biased region" description="Low complexity" evidence="13">
    <location>
        <begin position="440"/>
        <end position="462"/>
    </location>
</feature>
<feature type="compositionally biased region" description="Low complexity" evidence="13">
    <location>
        <begin position="190"/>
        <end position="209"/>
    </location>
</feature>
<dbReference type="GO" id="GO:0043328">
    <property type="term" value="P:protein transport to vacuole involved in ubiquitin-dependent protein catabolic process via the multivesicular body sorting pathway"/>
    <property type="evidence" value="ECO:0007669"/>
    <property type="project" value="TreeGrafter"/>
</dbReference>
<dbReference type="InterPro" id="IPR008942">
    <property type="entry name" value="ENTH_VHS"/>
</dbReference>